<sequence length="78" mass="8931">MSRLLFLNSVTRWASVATGFNTKQRKGEGNCVLGWVLGKNIEEKLKKPEYWGGFQRRKIVVFGDDRGSQKDPVGLYRI</sequence>
<accession>A0ABU5FF93</accession>
<keyword evidence="2" id="KW-1185">Reference proteome</keyword>
<evidence type="ECO:0000313" key="2">
    <source>
        <dbReference type="Proteomes" id="UP001277967"/>
    </source>
</evidence>
<proteinExistence type="predicted"/>
<protein>
    <submittedName>
        <fullName evidence="1">Uncharacterized protein</fullName>
    </submittedName>
</protein>
<evidence type="ECO:0000313" key="1">
    <source>
        <dbReference type="EMBL" id="MDY4299726.1"/>
    </source>
</evidence>
<gene>
    <name evidence="1" type="ORF">SO486_06930</name>
</gene>
<organism evidence="1 2">
    <name type="scientific">Pseudomonas salmasensis</name>
    <dbReference type="NCBI Taxonomy" id="2745514"/>
    <lineage>
        <taxon>Bacteria</taxon>
        <taxon>Pseudomonadati</taxon>
        <taxon>Pseudomonadota</taxon>
        <taxon>Gammaproteobacteria</taxon>
        <taxon>Pseudomonadales</taxon>
        <taxon>Pseudomonadaceae</taxon>
        <taxon>Pseudomonas</taxon>
    </lineage>
</organism>
<name>A0ABU5FF93_9PSED</name>
<dbReference type="EMBL" id="JAXGGE010000001">
    <property type="protein sequence ID" value="MDY4299726.1"/>
    <property type="molecule type" value="Genomic_DNA"/>
</dbReference>
<reference evidence="1 2" key="1">
    <citation type="submission" date="2023-11" db="EMBL/GenBank/DDBJ databases">
        <title>Genome sequence of Pseudomonas salmasensis Strain SLU99.</title>
        <authorList>
            <person name="Ghadamgahi F."/>
            <person name="Kalyandurg P.B."/>
            <person name="Catara V."/>
            <person name="Vetukuri R."/>
            <person name="Ghosh S."/>
        </authorList>
    </citation>
    <scope>NUCLEOTIDE SEQUENCE [LARGE SCALE GENOMIC DNA]</scope>
    <source>
        <strain evidence="1 2">SLU99</strain>
    </source>
</reference>
<dbReference type="Proteomes" id="UP001277967">
    <property type="component" value="Unassembled WGS sequence"/>
</dbReference>
<dbReference type="RefSeq" id="WP_320749590.1">
    <property type="nucleotide sequence ID" value="NZ_JAXGGE010000001.1"/>
</dbReference>
<comment type="caution">
    <text evidence="1">The sequence shown here is derived from an EMBL/GenBank/DDBJ whole genome shotgun (WGS) entry which is preliminary data.</text>
</comment>